<dbReference type="SUPFAM" id="SSF53474">
    <property type="entry name" value="alpha/beta-Hydrolases"/>
    <property type="match status" value="1"/>
</dbReference>
<accession>A0ABT6KK01</accession>
<dbReference type="PANTHER" id="PTHR43194">
    <property type="entry name" value="HYDROLASE ALPHA/BETA FOLD FAMILY"/>
    <property type="match status" value="1"/>
</dbReference>
<dbReference type="RefSeq" id="WP_322132694.1">
    <property type="nucleotide sequence ID" value="NZ_CP085036.1"/>
</dbReference>
<proteinExistence type="predicted"/>
<dbReference type="PANTHER" id="PTHR43194:SF2">
    <property type="entry name" value="PEROXISOMAL MEMBRANE PROTEIN LPX1"/>
    <property type="match status" value="1"/>
</dbReference>
<dbReference type="Proteomes" id="UP001160142">
    <property type="component" value="Unassembled WGS sequence"/>
</dbReference>
<keyword evidence="2" id="KW-0560">Oxidoreductase</keyword>
<protein>
    <submittedName>
        <fullName evidence="2">Non-heme chloroperoxidase</fullName>
        <ecNumber evidence="2">1.11.1.10</ecNumber>
    </submittedName>
</protein>
<dbReference type="EC" id="1.11.1.10" evidence="2"/>
<organism evidence="2 3">
    <name type="scientific">Antiquaquibacter oligotrophicus</name>
    <dbReference type="NCBI Taxonomy" id="2880260"/>
    <lineage>
        <taxon>Bacteria</taxon>
        <taxon>Bacillati</taxon>
        <taxon>Actinomycetota</taxon>
        <taxon>Actinomycetes</taxon>
        <taxon>Micrococcales</taxon>
        <taxon>Microbacteriaceae</taxon>
        <taxon>Antiquaquibacter</taxon>
    </lineage>
</organism>
<evidence type="ECO:0000313" key="2">
    <source>
        <dbReference type="EMBL" id="MDH6180333.1"/>
    </source>
</evidence>
<evidence type="ECO:0000313" key="3">
    <source>
        <dbReference type="Proteomes" id="UP001160142"/>
    </source>
</evidence>
<name>A0ABT6KK01_9MICO</name>
<dbReference type="GO" id="GO:0016691">
    <property type="term" value="F:chloride peroxidase activity"/>
    <property type="evidence" value="ECO:0007669"/>
    <property type="project" value="UniProtKB-EC"/>
</dbReference>
<gene>
    <name evidence="2" type="ORF">M2152_000515</name>
</gene>
<sequence length="276" mass="30205">MSSKPPILLIHGLWMTPSSWDTWATRFREAGHPVVVPGWPGIGDRTPPDIRRDPSGLANRGIAEILDSFEAVIRGLDELPIIMGHSFGGIFTQVLLDRGLARAAVAVEPGNTAGVRALPLSTLRTGAPVLSNPFRRRGTTPISRGHFHFTFGNDLTRSESDREWEASAIPSYNRVFFEGVLSILNEKSGVTRVDYMKPDRAPLLLISGGIDHVAPPAIQKAALKRYAAGPSIVERKEFAGRSHRIVSQNGWEEVADFALVWASEMGDRHAAVMTRS</sequence>
<dbReference type="EMBL" id="JARXVQ010000001">
    <property type="protein sequence ID" value="MDH6180333.1"/>
    <property type="molecule type" value="Genomic_DNA"/>
</dbReference>
<comment type="caution">
    <text evidence="2">The sequence shown here is derived from an EMBL/GenBank/DDBJ whole genome shotgun (WGS) entry which is preliminary data.</text>
</comment>
<reference evidence="2 3" key="1">
    <citation type="submission" date="2023-04" db="EMBL/GenBank/DDBJ databases">
        <title>Genome Encyclopedia of Bacteria and Archaea VI: Functional Genomics of Type Strains.</title>
        <authorList>
            <person name="Whitman W."/>
        </authorList>
    </citation>
    <scope>NUCLEOTIDE SEQUENCE [LARGE SCALE GENOMIC DNA]</scope>
    <source>
        <strain evidence="2 3">SG_E_30_P1</strain>
    </source>
</reference>
<evidence type="ECO:0000259" key="1">
    <source>
        <dbReference type="Pfam" id="PF12697"/>
    </source>
</evidence>
<dbReference type="InterPro" id="IPR000073">
    <property type="entry name" value="AB_hydrolase_1"/>
</dbReference>
<feature type="domain" description="AB hydrolase-1" evidence="1">
    <location>
        <begin position="7"/>
        <end position="256"/>
    </location>
</feature>
<dbReference type="InterPro" id="IPR029058">
    <property type="entry name" value="AB_hydrolase_fold"/>
</dbReference>
<dbReference type="Pfam" id="PF12697">
    <property type="entry name" value="Abhydrolase_6"/>
    <property type="match status" value="1"/>
</dbReference>
<dbReference type="InterPro" id="IPR050228">
    <property type="entry name" value="Carboxylesterase_BioH"/>
</dbReference>
<keyword evidence="3" id="KW-1185">Reference proteome</keyword>
<dbReference type="Gene3D" id="3.40.50.1820">
    <property type="entry name" value="alpha/beta hydrolase"/>
    <property type="match status" value="1"/>
</dbReference>
<keyword evidence="2" id="KW-0575">Peroxidase</keyword>